<proteinExistence type="predicted"/>
<gene>
    <name evidence="1" type="ORF">GCM10011374_30180</name>
</gene>
<keyword evidence="2" id="KW-1185">Reference proteome</keyword>
<evidence type="ECO:0000313" key="1">
    <source>
        <dbReference type="EMBL" id="GGG64515.1"/>
    </source>
</evidence>
<dbReference type="EMBL" id="BMEQ01000019">
    <property type="protein sequence ID" value="GGG64515.1"/>
    <property type="molecule type" value="Genomic_DNA"/>
</dbReference>
<name>A0A917LXZ8_9MICC</name>
<evidence type="ECO:0008006" key="3">
    <source>
        <dbReference type="Google" id="ProtNLM"/>
    </source>
</evidence>
<reference evidence="1" key="2">
    <citation type="submission" date="2020-09" db="EMBL/GenBank/DDBJ databases">
        <authorList>
            <person name="Sun Q."/>
            <person name="Zhou Y."/>
        </authorList>
    </citation>
    <scope>NUCLEOTIDE SEQUENCE</scope>
    <source>
        <strain evidence="1">CGMCC 1.12187</strain>
    </source>
</reference>
<evidence type="ECO:0000313" key="2">
    <source>
        <dbReference type="Proteomes" id="UP000638848"/>
    </source>
</evidence>
<comment type="caution">
    <text evidence="1">The sequence shown here is derived from an EMBL/GenBank/DDBJ whole genome shotgun (WGS) entry which is preliminary data.</text>
</comment>
<reference evidence="1" key="1">
    <citation type="journal article" date="2014" name="Int. J. Syst. Evol. Microbiol.">
        <title>Complete genome sequence of Corynebacterium casei LMG S-19264T (=DSM 44701T), isolated from a smear-ripened cheese.</title>
        <authorList>
            <consortium name="US DOE Joint Genome Institute (JGI-PGF)"/>
            <person name="Walter F."/>
            <person name="Albersmeier A."/>
            <person name="Kalinowski J."/>
            <person name="Ruckert C."/>
        </authorList>
    </citation>
    <scope>NUCLEOTIDE SEQUENCE</scope>
    <source>
        <strain evidence="1">CGMCC 1.12187</strain>
    </source>
</reference>
<accession>A0A917LXZ8</accession>
<organism evidence="1 2">
    <name type="scientific">Kocuria dechangensis</name>
    <dbReference type="NCBI Taxonomy" id="1176249"/>
    <lineage>
        <taxon>Bacteria</taxon>
        <taxon>Bacillati</taxon>
        <taxon>Actinomycetota</taxon>
        <taxon>Actinomycetes</taxon>
        <taxon>Micrococcales</taxon>
        <taxon>Micrococcaceae</taxon>
        <taxon>Kocuria</taxon>
    </lineage>
</organism>
<sequence>MGDMTTPTATPGLGGYRESVTLEFSRLAASLRICLGAQLVAYLGGVGETRAVRQWATGRRRPSQVVEQRLRLAYQVAGVITEATSSPSALQAWFQGANPALGDRSPARMLRDYPVDEVSVVVLAAARAFVATARCSSMPSQGA</sequence>
<protein>
    <recommendedName>
        <fullName evidence="3">Antitoxin Xre/MbcA/ParS-like toxin-binding domain-containing protein</fullName>
    </recommendedName>
</protein>
<dbReference type="Proteomes" id="UP000638848">
    <property type="component" value="Unassembled WGS sequence"/>
</dbReference>
<dbReference type="AlphaFoldDB" id="A0A917LXZ8"/>